<evidence type="ECO:0000256" key="2">
    <source>
        <dbReference type="SAM" id="MobiDB-lite"/>
    </source>
</evidence>
<dbReference type="Pfam" id="PF08284">
    <property type="entry name" value="RVP_2"/>
    <property type="match status" value="1"/>
</dbReference>
<dbReference type="EMBL" id="PKPP01002051">
    <property type="protein sequence ID" value="PWA77970.1"/>
    <property type="molecule type" value="Genomic_DNA"/>
</dbReference>
<dbReference type="SUPFAM" id="SSF50630">
    <property type="entry name" value="Acid proteases"/>
    <property type="match status" value="1"/>
</dbReference>
<reference evidence="3 4" key="1">
    <citation type="journal article" date="2018" name="Mol. Plant">
        <title>The genome of Artemisia annua provides insight into the evolution of Asteraceae family and artemisinin biosynthesis.</title>
        <authorList>
            <person name="Shen Q."/>
            <person name="Zhang L."/>
            <person name="Liao Z."/>
            <person name="Wang S."/>
            <person name="Yan T."/>
            <person name="Shi P."/>
            <person name="Liu M."/>
            <person name="Fu X."/>
            <person name="Pan Q."/>
            <person name="Wang Y."/>
            <person name="Lv Z."/>
            <person name="Lu X."/>
            <person name="Zhang F."/>
            <person name="Jiang W."/>
            <person name="Ma Y."/>
            <person name="Chen M."/>
            <person name="Hao X."/>
            <person name="Li L."/>
            <person name="Tang Y."/>
            <person name="Lv G."/>
            <person name="Zhou Y."/>
            <person name="Sun X."/>
            <person name="Brodelius P.E."/>
            <person name="Rose J.K.C."/>
            <person name="Tang K."/>
        </authorList>
    </citation>
    <scope>NUCLEOTIDE SEQUENCE [LARGE SCALE GENOMIC DNA]</scope>
    <source>
        <strain evidence="4">cv. Huhao1</strain>
        <tissue evidence="3">Leaf</tissue>
    </source>
</reference>
<keyword evidence="1" id="KW-0175">Coiled coil</keyword>
<feature type="compositionally biased region" description="Basic and acidic residues" evidence="2">
    <location>
        <begin position="592"/>
        <end position="602"/>
    </location>
</feature>
<dbReference type="PANTHER" id="PTHR33067:SF35">
    <property type="entry name" value="ASPARTIC PEPTIDASE DDI1-TYPE DOMAIN-CONTAINING PROTEIN"/>
    <property type="match status" value="1"/>
</dbReference>
<evidence type="ECO:0008006" key="5">
    <source>
        <dbReference type="Google" id="ProtNLM"/>
    </source>
</evidence>
<organism evidence="3 4">
    <name type="scientific">Artemisia annua</name>
    <name type="common">Sweet wormwood</name>
    <dbReference type="NCBI Taxonomy" id="35608"/>
    <lineage>
        <taxon>Eukaryota</taxon>
        <taxon>Viridiplantae</taxon>
        <taxon>Streptophyta</taxon>
        <taxon>Embryophyta</taxon>
        <taxon>Tracheophyta</taxon>
        <taxon>Spermatophyta</taxon>
        <taxon>Magnoliopsida</taxon>
        <taxon>eudicotyledons</taxon>
        <taxon>Gunneridae</taxon>
        <taxon>Pentapetalae</taxon>
        <taxon>asterids</taxon>
        <taxon>campanulids</taxon>
        <taxon>Asterales</taxon>
        <taxon>Asteraceae</taxon>
        <taxon>Asteroideae</taxon>
        <taxon>Anthemideae</taxon>
        <taxon>Artemisiinae</taxon>
        <taxon>Artemisia</taxon>
    </lineage>
</organism>
<dbReference type="Gene3D" id="2.40.70.10">
    <property type="entry name" value="Acid Proteases"/>
    <property type="match status" value="1"/>
</dbReference>
<dbReference type="OrthoDB" id="1934381at2759"/>
<protein>
    <recommendedName>
        <fullName evidence="5">Reverse transcriptase domain-containing protein</fullName>
    </recommendedName>
</protein>
<comment type="caution">
    <text evidence="3">The sequence shown here is derived from an EMBL/GenBank/DDBJ whole genome shotgun (WGS) entry which is preliminary data.</text>
</comment>
<sequence>MPGETSRTHRGPGNEAKYQVGPQEYYTKIENRPSYEDKKTSLEDMVNRHIKESSIKNEKFQEWTNGMKMDTERNLRNQNAAIKNLETQIGQLTKNIQIKKSEVDLEGCKVLSLQEEDDEAQKESNIGNKFCGVSYLQENNFAYERIPFQLPDKEPNPGKFLLPCMIGNFDMFALADLGASVNMMSFSLCKKLNLINLKETTVLVKMSDMSRVTPKGIVYNVLLKVNKFLFPGDFLIVDMIDGQNNNLILGRPFLATSHANIKVFEKDITLENGRETITFNHNGSLKSTNISLEEVCMIKATKNEESSENLDIYTKPVLRDSQSCEDCNLNQLERNNVGYSNQTQNRHDQVMSRVIDRRSPVLKTHYCNPIITRIKGSKQAWPSCNPFLYKCDGGDNGELDKDQRTPVEWTCFHGMERCDIEFGNCRFNIGIRSGFQQDYDYYRLNLSSEEYKSNISEDDSTEKVCSAETGECSENFSQKEDDHHFKIKYINPEKEPQGRDHSFDEWLKKRFGTKNIDKKTKLTVFVEWMIDNYSEESDTPEGCDDPFERSFEKFKTEFEKEILQLLDEYGLKIGMKGYMSKTSGRSVRKPSRRDENLGMRWN</sequence>
<dbReference type="AlphaFoldDB" id="A0A2U1NX08"/>
<feature type="region of interest" description="Disordered" evidence="2">
    <location>
        <begin position="581"/>
        <end position="602"/>
    </location>
</feature>
<evidence type="ECO:0000313" key="3">
    <source>
        <dbReference type="EMBL" id="PWA77970.1"/>
    </source>
</evidence>
<dbReference type="Proteomes" id="UP000245207">
    <property type="component" value="Unassembled WGS sequence"/>
</dbReference>
<proteinExistence type="predicted"/>
<dbReference type="CDD" id="cd00303">
    <property type="entry name" value="retropepsin_like"/>
    <property type="match status" value="1"/>
</dbReference>
<feature type="coiled-coil region" evidence="1">
    <location>
        <begin position="68"/>
        <end position="102"/>
    </location>
</feature>
<dbReference type="InterPro" id="IPR021109">
    <property type="entry name" value="Peptidase_aspartic_dom_sf"/>
</dbReference>
<feature type="region of interest" description="Disordered" evidence="2">
    <location>
        <begin position="1"/>
        <end position="24"/>
    </location>
</feature>
<gene>
    <name evidence="3" type="ORF">CTI12_AA218900</name>
</gene>
<evidence type="ECO:0000313" key="4">
    <source>
        <dbReference type="Proteomes" id="UP000245207"/>
    </source>
</evidence>
<keyword evidence="4" id="KW-1185">Reference proteome</keyword>
<accession>A0A2U1NX08</accession>
<name>A0A2U1NX08_ARTAN</name>
<evidence type="ECO:0000256" key="1">
    <source>
        <dbReference type="SAM" id="Coils"/>
    </source>
</evidence>
<dbReference type="PANTHER" id="PTHR33067">
    <property type="entry name" value="RNA-DIRECTED DNA POLYMERASE-RELATED"/>
    <property type="match status" value="1"/>
</dbReference>